<feature type="transmembrane region" description="Helical" evidence="2">
    <location>
        <begin position="1242"/>
        <end position="1263"/>
    </location>
</feature>
<keyword evidence="2" id="KW-1133">Transmembrane helix</keyword>
<feature type="transmembrane region" description="Helical" evidence="2">
    <location>
        <begin position="1147"/>
        <end position="1164"/>
    </location>
</feature>
<dbReference type="InterPro" id="IPR006311">
    <property type="entry name" value="TAT_signal"/>
</dbReference>
<dbReference type="NCBIfam" id="NF033510">
    <property type="entry name" value="Ca_tandemer"/>
    <property type="match status" value="1"/>
</dbReference>
<feature type="transmembrane region" description="Helical" evidence="2">
    <location>
        <begin position="1171"/>
        <end position="1191"/>
    </location>
</feature>
<feature type="transmembrane region" description="Helical" evidence="2">
    <location>
        <begin position="1087"/>
        <end position="1111"/>
    </location>
</feature>
<sequence>MSPIRRTAAATAALALIGATIALGALPAAAYAPLSVSIDPLGFSVQTDSGPVSISGVTDHSGGGDQTIDVSVSFNGGTAQPYCSGSLTIYDPIDPAVPWSCSSYAMSGLQYGTAQFTAVSYENATPAEVSPVSSPVDLVVGSTDPAVITSPAPGASTLDSTPTFTGTGPHMGSVTVSANGADLCSSPVDANGDWSCTSTPLASYVEDPYATSITYPVVATGAEADGSPQAPSAPQDLTILMPQTPTTDQTFAPWYTSGATPQVQGSMGQYTTSVTVWRSTDGSSWWWYCNAPTAELATVWYCDASTDSVADELDYGVNYLAASTTNEQGQLSMLGTPIEIYRLQEPTITSPAADDFYTNDTTPTFSGTVDPLATNVDVLDGEDPYCSDPTPSGGAWSCTPDSPLLDGTYSYFVFNDPLPGGFSETRTITIDTAAPTDPGVFTSGTTTDNTPTITGSAEEGALVTVYIDGDPVACESAPVGDAGGNWSCDLIAPLALGPHTVSAVQADRAGNVSNAGVPPAFTTLTVEAPPVPPATDIISPVDGWESYQPTMFVEGQFENVDSGQYIVRVTATWPGGSDQCEDSIAYFESDWACTLGIGPGGPVSITAVLFDDDGVLDNPGPTSAASTGTRLVLAKPTMSYDMGPASIGIAGTAEPGFDIGVSVYTVGNPSGSYTYSLLSSCGTGGGGEGGEGGGEGAEGTAVPAIQSTGCSLTGLAPGIYNVYANQQSESGSSPYQNDYILIPSTPTITAAGGEESVTFRGSGTPGYTIEARSAEGVTYCLATVGSDGSWSCSTALAAGSYGAVAVQRAQGFVAQTGNEADIPDLSLSGFSALTGPVAFAVTAETIVTPPTVFLPWTFIFTTGGTEFQPGDSTTLSGSGLPPTAAVDAEFHSTPVDIGSTVVDAAGNFLLGVTIPEDAEPGEHEIVVTVTPAAGTGIPSTSRVPVTVLEPPRTRAEPPLSTKSDALPLTGGAGVDRNDPAAPTSLTTVLEPAQAVLTNPVALGGAALAGLVLLLLVGLPAELLNSTISENYERITRGLPRVRAPWWERFGAWFQSRHVFGALALTVLAALIFGFADPGFGADLASFRLVLACALALFVVGYLASIISGTIIRRRWGLDWVVELKPLGILIAVVGVFLSRLIDFSPGFLLGLVIGITVLDTTSAAQRAKVALVQAGVVFTLAMLGWTAYSILSATTAPDSFGSALAFETTAAITAEGLTALVVGMLPFKFLDGSEIAEHSRWLWAAVYAFIAAAWILVVLPTSWSEQTGPVWVTVAVLGAFTVLALAVYFFFRLTGKEETKEDNPHTEVDESQLEDVQL</sequence>
<dbReference type="InterPro" id="IPR044016">
    <property type="entry name" value="Big_13"/>
</dbReference>
<accession>A0ABT9BQB4</accession>
<feature type="transmembrane region" description="Helical" evidence="2">
    <location>
        <begin position="1269"/>
        <end position="1291"/>
    </location>
</feature>
<name>A0ABT9BQB4_9MICO</name>
<feature type="transmembrane region" description="Helical" evidence="2">
    <location>
        <begin position="1123"/>
        <end position="1141"/>
    </location>
</feature>
<dbReference type="EMBL" id="JAUQUB010000004">
    <property type="protein sequence ID" value="MDO7883215.1"/>
    <property type="molecule type" value="Genomic_DNA"/>
</dbReference>
<proteinExistence type="predicted"/>
<organism evidence="5 6">
    <name type="scientific">Antiquaquibacter soli</name>
    <dbReference type="NCBI Taxonomy" id="3064523"/>
    <lineage>
        <taxon>Bacteria</taxon>
        <taxon>Bacillati</taxon>
        <taxon>Actinomycetota</taxon>
        <taxon>Actinomycetes</taxon>
        <taxon>Micrococcales</taxon>
        <taxon>Microbacteriaceae</taxon>
        <taxon>Antiquaquibacter</taxon>
    </lineage>
</organism>
<feature type="signal peptide" evidence="3">
    <location>
        <begin position="1"/>
        <end position="24"/>
    </location>
</feature>
<keyword evidence="2" id="KW-0812">Transmembrane</keyword>
<dbReference type="Pfam" id="PF19077">
    <property type="entry name" value="Big_13"/>
    <property type="match status" value="1"/>
</dbReference>
<keyword evidence="3" id="KW-0732">Signal</keyword>
<feature type="region of interest" description="Disordered" evidence="1">
    <location>
        <begin position="433"/>
        <end position="454"/>
    </location>
</feature>
<feature type="chain" id="PRO_5046903244" evidence="3">
    <location>
        <begin position="25"/>
        <end position="1318"/>
    </location>
</feature>
<evidence type="ECO:0000256" key="1">
    <source>
        <dbReference type="SAM" id="MobiDB-lite"/>
    </source>
</evidence>
<feature type="transmembrane region" description="Helical" evidence="2">
    <location>
        <begin position="1000"/>
        <end position="1023"/>
    </location>
</feature>
<dbReference type="RefSeq" id="WP_305003645.1">
    <property type="nucleotide sequence ID" value="NZ_JAUQUB010000004.1"/>
</dbReference>
<keyword evidence="2" id="KW-0472">Membrane</keyword>
<dbReference type="InterPro" id="IPR013783">
    <property type="entry name" value="Ig-like_fold"/>
</dbReference>
<keyword evidence="6" id="KW-1185">Reference proteome</keyword>
<feature type="compositionally biased region" description="Low complexity" evidence="1">
    <location>
        <begin position="442"/>
        <end position="454"/>
    </location>
</feature>
<dbReference type="PROSITE" id="PS51318">
    <property type="entry name" value="TAT"/>
    <property type="match status" value="1"/>
</dbReference>
<evidence type="ECO:0000256" key="2">
    <source>
        <dbReference type="SAM" id="Phobius"/>
    </source>
</evidence>
<feature type="region of interest" description="Disordered" evidence="1">
    <location>
        <begin position="951"/>
        <end position="977"/>
    </location>
</feature>
<comment type="caution">
    <text evidence="5">The sequence shown here is derived from an EMBL/GenBank/DDBJ whole genome shotgun (WGS) entry which is preliminary data.</text>
</comment>
<evidence type="ECO:0000256" key="3">
    <source>
        <dbReference type="SAM" id="SignalP"/>
    </source>
</evidence>
<evidence type="ECO:0000313" key="6">
    <source>
        <dbReference type="Proteomes" id="UP001241072"/>
    </source>
</evidence>
<reference evidence="5 6" key="1">
    <citation type="submission" date="2023-07" db="EMBL/GenBank/DDBJ databases">
        <title>Protaetiibacter sp. nov WY-16 isolated from soil.</title>
        <authorList>
            <person name="Liu B."/>
            <person name="Wan Y."/>
        </authorList>
    </citation>
    <scope>NUCLEOTIDE SEQUENCE [LARGE SCALE GENOMIC DNA]</scope>
    <source>
        <strain evidence="5 6">WY-16</strain>
    </source>
</reference>
<feature type="transmembrane region" description="Helical" evidence="2">
    <location>
        <begin position="1058"/>
        <end position="1075"/>
    </location>
</feature>
<gene>
    <name evidence="5" type="ORF">Q5716_13340</name>
</gene>
<evidence type="ECO:0000313" key="5">
    <source>
        <dbReference type="EMBL" id="MDO7883215.1"/>
    </source>
</evidence>
<feature type="domain" description="Bacterial Ig-like" evidence="4">
    <location>
        <begin position="427"/>
        <end position="515"/>
    </location>
</feature>
<protein>
    <submittedName>
        <fullName evidence="5">Ig-like domain-containing protein</fullName>
    </submittedName>
</protein>
<dbReference type="Proteomes" id="UP001241072">
    <property type="component" value="Unassembled WGS sequence"/>
</dbReference>
<feature type="transmembrane region" description="Helical" evidence="2">
    <location>
        <begin position="1211"/>
        <end position="1230"/>
    </location>
</feature>
<dbReference type="Gene3D" id="2.60.40.10">
    <property type="entry name" value="Immunoglobulins"/>
    <property type="match status" value="4"/>
</dbReference>
<evidence type="ECO:0000259" key="4">
    <source>
        <dbReference type="Pfam" id="PF19077"/>
    </source>
</evidence>